<feature type="transmembrane region" description="Helical" evidence="1">
    <location>
        <begin position="12"/>
        <end position="37"/>
    </location>
</feature>
<evidence type="ECO:0000256" key="1">
    <source>
        <dbReference type="SAM" id="Phobius"/>
    </source>
</evidence>
<evidence type="ECO:0008006" key="4">
    <source>
        <dbReference type="Google" id="ProtNLM"/>
    </source>
</evidence>
<dbReference type="GeneID" id="81604131"/>
<sequence>MFRDSLIAVLGARFLVLAIRSITPLCILYCCLIWMRYSPIKHWFPFILGIYASLETAFFFLVYVPRYLYLQQTTTQAPPSGRLQERQALFQKCIDTIPDPERFISLWNRGTPVEKIHRENLKEWVCWAFLNKGSWTVAEDDELEEYVCRLENLLGYRLPEGKGSSKSMRVFLDWVNMLHRPLIYYVGGVGLLDITTYFRMRYQGYRHYTVSSWFLSFPFRPQTTLSKHRSPSKHFSYWYRPHTSPDTLPILFIHGMGILFSYQSFFNDFSKFTKEPNNDGIGLIAIETLPISFRMSHPALLHEDICTEILSILDHHGWNKFVLTSASYGTAISSQLLRDNRIAPRIGPMILVDPIPFLLHLPDTTYNFTRRKPRSVTEIFLHYFASTDMGAAHTLCRRFFWNECILWKEDLMNCGRRTTVVFSERDMVIDAHAIGEYLTRNSNLTAIEDRGREDGEWKSRWWTGGELDILWFEGIDHGEILNAPIDRKILIEVVLNYCRGESTPVTRRDAVE</sequence>
<keyword evidence="1" id="KW-0472">Membrane</keyword>
<proteinExistence type="predicted"/>
<keyword evidence="1" id="KW-1133">Transmembrane helix</keyword>
<dbReference type="PANTHER" id="PTHR37471">
    <property type="entry name" value="UNNAMED PRODUCT"/>
    <property type="match status" value="1"/>
</dbReference>
<dbReference type="Gene3D" id="3.40.50.1820">
    <property type="entry name" value="alpha/beta hydrolase"/>
    <property type="match status" value="1"/>
</dbReference>
<keyword evidence="3" id="KW-1185">Reference proteome</keyword>
<gene>
    <name evidence="2" type="ORF">N7458_010506</name>
</gene>
<protein>
    <recommendedName>
        <fullName evidence="4">AB hydrolase-1 domain-containing protein</fullName>
    </recommendedName>
</protein>
<feature type="transmembrane region" description="Helical" evidence="1">
    <location>
        <begin position="43"/>
        <end position="64"/>
    </location>
</feature>
<evidence type="ECO:0000313" key="3">
    <source>
        <dbReference type="Proteomes" id="UP001213681"/>
    </source>
</evidence>
<comment type="caution">
    <text evidence="2">The sequence shown here is derived from an EMBL/GenBank/DDBJ whole genome shotgun (WGS) entry which is preliminary data.</text>
</comment>
<dbReference type="AlphaFoldDB" id="A0AAD6C0D5"/>
<dbReference type="GO" id="GO:0072330">
    <property type="term" value="P:monocarboxylic acid biosynthetic process"/>
    <property type="evidence" value="ECO:0007669"/>
    <property type="project" value="UniProtKB-ARBA"/>
</dbReference>
<dbReference type="Proteomes" id="UP001213681">
    <property type="component" value="Unassembled WGS sequence"/>
</dbReference>
<dbReference type="EMBL" id="JAPVEA010000008">
    <property type="protein sequence ID" value="KAJ5439508.1"/>
    <property type="molecule type" value="Genomic_DNA"/>
</dbReference>
<keyword evidence="1" id="KW-0812">Transmembrane</keyword>
<evidence type="ECO:0000313" key="2">
    <source>
        <dbReference type="EMBL" id="KAJ5439508.1"/>
    </source>
</evidence>
<name>A0AAD6C0D5_9EURO</name>
<dbReference type="InterPro" id="IPR029058">
    <property type="entry name" value="AB_hydrolase_fold"/>
</dbReference>
<organism evidence="2 3">
    <name type="scientific">Penicillium daleae</name>
    <dbReference type="NCBI Taxonomy" id="63821"/>
    <lineage>
        <taxon>Eukaryota</taxon>
        <taxon>Fungi</taxon>
        <taxon>Dikarya</taxon>
        <taxon>Ascomycota</taxon>
        <taxon>Pezizomycotina</taxon>
        <taxon>Eurotiomycetes</taxon>
        <taxon>Eurotiomycetidae</taxon>
        <taxon>Eurotiales</taxon>
        <taxon>Aspergillaceae</taxon>
        <taxon>Penicillium</taxon>
    </lineage>
</organism>
<dbReference type="PANTHER" id="PTHR37471:SF1">
    <property type="entry name" value="AB HYDROLASE-1 DOMAIN-CONTAINING PROTEIN"/>
    <property type="match status" value="1"/>
</dbReference>
<dbReference type="SUPFAM" id="SSF53474">
    <property type="entry name" value="alpha/beta-Hydrolases"/>
    <property type="match status" value="1"/>
</dbReference>
<dbReference type="RefSeq" id="XP_056762737.1">
    <property type="nucleotide sequence ID" value="XM_056913888.1"/>
</dbReference>
<dbReference type="GO" id="GO:0017000">
    <property type="term" value="P:antibiotic biosynthetic process"/>
    <property type="evidence" value="ECO:0007669"/>
    <property type="project" value="UniProtKB-ARBA"/>
</dbReference>
<reference evidence="2" key="1">
    <citation type="submission" date="2022-12" db="EMBL/GenBank/DDBJ databases">
        <authorList>
            <person name="Petersen C."/>
        </authorList>
    </citation>
    <scope>NUCLEOTIDE SEQUENCE</scope>
    <source>
        <strain evidence="2">IBT 16125</strain>
    </source>
</reference>
<reference evidence="2" key="2">
    <citation type="journal article" date="2023" name="IMA Fungus">
        <title>Comparative genomic study of the Penicillium genus elucidates a diverse pangenome and 15 lateral gene transfer events.</title>
        <authorList>
            <person name="Petersen C."/>
            <person name="Sorensen T."/>
            <person name="Nielsen M.R."/>
            <person name="Sondergaard T.E."/>
            <person name="Sorensen J.L."/>
            <person name="Fitzpatrick D.A."/>
            <person name="Frisvad J.C."/>
            <person name="Nielsen K.L."/>
        </authorList>
    </citation>
    <scope>NUCLEOTIDE SEQUENCE</scope>
    <source>
        <strain evidence="2">IBT 16125</strain>
    </source>
</reference>
<accession>A0AAD6C0D5</accession>